<keyword evidence="1" id="KW-0862">Zinc</keyword>
<dbReference type="PROSITE" id="PS50158">
    <property type="entry name" value="ZF_CCHC"/>
    <property type="match status" value="1"/>
</dbReference>
<keyword evidence="1" id="KW-0863">Zinc-finger</keyword>
<reference evidence="3" key="1">
    <citation type="submission" date="2019-12" db="EMBL/GenBank/DDBJ databases">
        <title>Genome sequencing and annotation of Brassica cretica.</title>
        <authorList>
            <person name="Studholme D.J."/>
            <person name="Sarris P."/>
        </authorList>
    </citation>
    <scope>NUCLEOTIDE SEQUENCE</scope>
    <source>
        <strain evidence="3">PFS-109/04</strain>
        <tissue evidence="3">Leaf</tissue>
    </source>
</reference>
<name>A0A8S9QVX2_BRACR</name>
<gene>
    <name evidence="3" type="ORF">F2Q69_00012987</name>
</gene>
<evidence type="ECO:0000313" key="4">
    <source>
        <dbReference type="Proteomes" id="UP000712600"/>
    </source>
</evidence>
<sequence length="659" mass="72347">MRIDTQRAVCRDACTPAMQEAIWTDCGNVVVLGIFGHIGRSPSCDVFPRDCVECYDDSSGFKETPYSLDREDSDRRGHGLWLSITRRCNLEVTRRTVGCRAVTQRTVGRGRLKVPSSGLCGDQFVEDWTHRPPDKICSAFGYGCKAFRLELSRRVSGRTGLGHGVNSVTLTGSSLARHVALPDHGVGLDGQSCSCLIVGWPVGLSSPTLGLGRPSVMFLFDCWPVGRPMPRTVRGCYRGGCCTGVVGWIFGAMEDFDVLRSPTLADLFAPQSVDQVVPEMITTPIIIYNDESDDVAVPAPIIIISDDDTESDDDVLEDHGYSPPTPEVGTPSYGSPPLQAFELPISPMSPGLPELTVISGIDEVYELETGWLILLYQPMECIGDGEDDPLLHYPDGMVVDERLTQSMESPYYHPIHEIGDPSIFPAMETDMTELPVPHTIHEIGEPSIFSTMETATTPPPYFHTIYETGGPSTFVPMEPPMMELPFHQTFYETAEPSSFPAAMGAGYAPRGLTSYGDPYATESYYHGQGSDMFHGVGGAYMDPYGYPYHTMSYLGGPGLYSMCLVCGDVGHLAAICPRYVDLLEIPYLPCAQLGEESPEWGRCPNCSMLLYVWCPLTLRIGLSFDRCYGMSVDRSYGLSVDRCYGISVDRHCLRQALSI</sequence>
<dbReference type="GO" id="GO:0008270">
    <property type="term" value="F:zinc ion binding"/>
    <property type="evidence" value="ECO:0007669"/>
    <property type="project" value="UniProtKB-KW"/>
</dbReference>
<accession>A0A8S9QVX2</accession>
<dbReference type="EMBL" id="QGKX02000996">
    <property type="protein sequence ID" value="KAF3554529.1"/>
    <property type="molecule type" value="Genomic_DNA"/>
</dbReference>
<protein>
    <recommendedName>
        <fullName evidence="2">CCHC-type domain-containing protein</fullName>
    </recommendedName>
</protein>
<evidence type="ECO:0000256" key="1">
    <source>
        <dbReference type="PROSITE-ProRule" id="PRU00047"/>
    </source>
</evidence>
<evidence type="ECO:0000313" key="3">
    <source>
        <dbReference type="EMBL" id="KAF3554529.1"/>
    </source>
</evidence>
<organism evidence="3 4">
    <name type="scientific">Brassica cretica</name>
    <name type="common">Mustard</name>
    <dbReference type="NCBI Taxonomy" id="69181"/>
    <lineage>
        <taxon>Eukaryota</taxon>
        <taxon>Viridiplantae</taxon>
        <taxon>Streptophyta</taxon>
        <taxon>Embryophyta</taxon>
        <taxon>Tracheophyta</taxon>
        <taxon>Spermatophyta</taxon>
        <taxon>Magnoliopsida</taxon>
        <taxon>eudicotyledons</taxon>
        <taxon>Gunneridae</taxon>
        <taxon>Pentapetalae</taxon>
        <taxon>rosids</taxon>
        <taxon>malvids</taxon>
        <taxon>Brassicales</taxon>
        <taxon>Brassicaceae</taxon>
        <taxon>Brassiceae</taxon>
        <taxon>Brassica</taxon>
    </lineage>
</organism>
<evidence type="ECO:0000259" key="2">
    <source>
        <dbReference type="PROSITE" id="PS50158"/>
    </source>
</evidence>
<dbReference type="AlphaFoldDB" id="A0A8S9QVX2"/>
<comment type="caution">
    <text evidence="3">The sequence shown here is derived from an EMBL/GenBank/DDBJ whole genome shotgun (WGS) entry which is preliminary data.</text>
</comment>
<dbReference type="InterPro" id="IPR001878">
    <property type="entry name" value="Znf_CCHC"/>
</dbReference>
<dbReference type="GO" id="GO:0003676">
    <property type="term" value="F:nucleic acid binding"/>
    <property type="evidence" value="ECO:0007669"/>
    <property type="project" value="InterPro"/>
</dbReference>
<feature type="domain" description="CCHC-type" evidence="2">
    <location>
        <begin position="563"/>
        <end position="578"/>
    </location>
</feature>
<proteinExistence type="predicted"/>
<dbReference type="Proteomes" id="UP000712600">
    <property type="component" value="Unassembled WGS sequence"/>
</dbReference>
<keyword evidence="1" id="KW-0479">Metal-binding</keyword>